<keyword evidence="3" id="KW-0963">Cytoplasm</keyword>
<evidence type="ECO:0008006" key="7">
    <source>
        <dbReference type="Google" id="ProtNLM"/>
    </source>
</evidence>
<proteinExistence type="inferred from homology"/>
<dbReference type="GO" id="GO:0044780">
    <property type="term" value="P:bacterial-type flagellum assembly"/>
    <property type="evidence" value="ECO:0007669"/>
    <property type="project" value="InterPro"/>
</dbReference>
<evidence type="ECO:0000256" key="4">
    <source>
        <dbReference type="ARBA" id="ARBA00022795"/>
    </source>
</evidence>
<comment type="subcellular location">
    <subcellularLocation>
        <location evidence="1">Cytoplasm</location>
        <location evidence="1">Cytosol</location>
    </subcellularLocation>
</comment>
<dbReference type="InterPro" id="IPR036584">
    <property type="entry name" value="FliS_sf"/>
</dbReference>
<dbReference type="PIRSF" id="PIRSF039090">
    <property type="entry name" value="Flis"/>
    <property type="match status" value="1"/>
</dbReference>
<name>A0A3B1BI47_9ZZZZ</name>
<gene>
    <name evidence="6" type="ORF">MNBD_NITROSPINAE04-2783</name>
</gene>
<evidence type="ECO:0000256" key="2">
    <source>
        <dbReference type="ARBA" id="ARBA00008787"/>
    </source>
</evidence>
<evidence type="ECO:0000313" key="6">
    <source>
        <dbReference type="EMBL" id="VAX18026.1"/>
    </source>
</evidence>
<reference evidence="6" key="1">
    <citation type="submission" date="2018-06" db="EMBL/GenBank/DDBJ databases">
        <authorList>
            <person name="Zhirakovskaya E."/>
        </authorList>
    </citation>
    <scope>NUCLEOTIDE SEQUENCE</scope>
</reference>
<dbReference type="PANTHER" id="PTHR34773">
    <property type="entry name" value="FLAGELLAR SECRETION CHAPERONE FLIS"/>
    <property type="match status" value="1"/>
</dbReference>
<dbReference type="SUPFAM" id="SSF101116">
    <property type="entry name" value="Flagellar export chaperone FliS"/>
    <property type="match status" value="1"/>
</dbReference>
<dbReference type="PANTHER" id="PTHR34773:SF1">
    <property type="entry name" value="FLAGELLAR SECRETION CHAPERONE FLIS"/>
    <property type="match status" value="1"/>
</dbReference>
<keyword evidence="5" id="KW-0143">Chaperone</keyword>
<dbReference type="NCBIfam" id="TIGR00208">
    <property type="entry name" value="fliS"/>
    <property type="match status" value="1"/>
</dbReference>
<organism evidence="6">
    <name type="scientific">hydrothermal vent metagenome</name>
    <dbReference type="NCBI Taxonomy" id="652676"/>
    <lineage>
        <taxon>unclassified sequences</taxon>
        <taxon>metagenomes</taxon>
        <taxon>ecological metagenomes</taxon>
    </lineage>
</organism>
<dbReference type="AlphaFoldDB" id="A0A3B1BI47"/>
<dbReference type="Pfam" id="PF02561">
    <property type="entry name" value="FliS"/>
    <property type="match status" value="1"/>
</dbReference>
<keyword evidence="4" id="KW-1005">Bacterial flagellum biogenesis</keyword>
<dbReference type="InterPro" id="IPR003713">
    <property type="entry name" value="FliS"/>
</dbReference>
<dbReference type="GO" id="GO:0005829">
    <property type="term" value="C:cytosol"/>
    <property type="evidence" value="ECO:0007669"/>
    <property type="project" value="UniProtKB-SubCell"/>
</dbReference>
<dbReference type="EMBL" id="UOGA01000112">
    <property type="protein sequence ID" value="VAX18026.1"/>
    <property type="molecule type" value="Genomic_DNA"/>
</dbReference>
<dbReference type="CDD" id="cd16098">
    <property type="entry name" value="FliS"/>
    <property type="match status" value="1"/>
</dbReference>
<dbReference type="Gene3D" id="1.20.120.340">
    <property type="entry name" value="Flagellar protein FliS"/>
    <property type="match status" value="1"/>
</dbReference>
<evidence type="ECO:0000256" key="3">
    <source>
        <dbReference type="ARBA" id="ARBA00022490"/>
    </source>
</evidence>
<comment type="similarity">
    <text evidence="2">Belongs to the FliS family.</text>
</comment>
<evidence type="ECO:0000256" key="1">
    <source>
        <dbReference type="ARBA" id="ARBA00004514"/>
    </source>
</evidence>
<protein>
    <recommendedName>
        <fullName evidence="7">Flagellar biosynthesis protein FliS</fullName>
    </recommendedName>
</protein>
<sequence length="151" mass="16333">MNNGPAKAYQVNQVSTVNGSKLILMMYDGAIRFINEAILKVGAQDVPGRGLYISKAQKIINELENSLDKNRGGQVAVNLEKAYREMSRKLTEANISGDVSDLRVTLKMVNTLKGAWEKVINGSGSTNMSNSGSLRNEMNLSKTAAKVAINA</sequence>
<evidence type="ECO:0000256" key="5">
    <source>
        <dbReference type="ARBA" id="ARBA00023186"/>
    </source>
</evidence>
<dbReference type="GO" id="GO:0071973">
    <property type="term" value="P:bacterial-type flagellum-dependent cell motility"/>
    <property type="evidence" value="ECO:0007669"/>
    <property type="project" value="TreeGrafter"/>
</dbReference>
<accession>A0A3B1BI47</accession>